<feature type="transmembrane region" description="Helical" evidence="7">
    <location>
        <begin position="395"/>
        <end position="419"/>
    </location>
</feature>
<dbReference type="InterPro" id="IPR004681">
    <property type="entry name" value="TRAP_DctM"/>
</dbReference>
<dbReference type="NCBIfam" id="TIGR00786">
    <property type="entry name" value="dctM"/>
    <property type="match status" value="1"/>
</dbReference>
<sequence>MTIFLGSFFVFLLIGVPIVIVLGLAAAVYMIATGQMSMLLAFPQRLIVGVDQFILLTVPLFILAGNIMNVGGISDRIIQFAQCALGRFRGGLSLVNVSSSVFFAGVSGSATADAAAMGSVLIPGMAKQGYPVPYAAALTAVSSIIGPIIPPSIALVVYGALSSTSIGELFLAGVAPGLLLGLSLAVYAVWVAHRNNYPKAEAVGLAGFLRAFLRAIPILLLPVVILGGIRTGIVTATEAAVVAVIYALLIAGVLYRSLTLASLYEAIVSSAIMTAGIMLVVAMASIVSFVFGIERIPEAIVNAISGLTDERWVILLLINLVLLLLGCFLEPIGALIVTLPVLLELAQRFDIDLIHLGIVVCVNLVIGMATPPVGLCLFIVCAISKASLEEVSKAALPMLGIAIGVLMLITYVPEIVLFLPRLVGP</sequence>
<evidence type="ECO:0000256" key="4">
    <source>
        <dbReference type="ARBA" id="ARBA00022692"/>
    </source>
</evidence>
<keyword evidence="2" id="KW-1003">Cell membrane</keyword>
<feature type="transmembrane region" description="Helical" evidence="7">
    <location>
        <begin position="233"/>
        <end position="255"/>
    </location>
</feature>
<organism evidence="9 10">
    <name type="scientific">Azospirillum oleiclasticum</name>
    <dbReference type="NCBI Taxonomy" id="2735135"/>
    <lineage>
        <taxon>Bacteria</taxon>
        <taxon>Pseudomonadati</taxon>
        <taxon>Pseudomonadota</taxon>
        <taxon>Alphaproteobacteria</taxon>
        <taxon>Rhodospirillales</taxon>
        <taxon>Azospirillaceae</taxon>
        <taxon>Azospirillum</taxon>
    </lineage>
</organism>
<evidence type="ECO:0000256" key="1">
    <source>
        <dbReference type="ARBA" id="ARBA00004429"/>
    </source>
</evidence>
<keyword evidence="3 7" id="KW-0997">Cell inner membrane</keyword>
<dbReference type="Pfam" id="PF06808">
    <property type="entry name" value="DctM"/>
    <property type="match status" value="1"/>
</dbReference>
<evidence type="ECO:0000256" key="2">
    <source>
        <dbReference type="ARBA" id="ARBA00022475"/>
    </source>
</evidence>
<evidence type="ECO:0000256" key="6">
    <source>
        <dbReference type="ARBA" id="ARBA00023136"/>
    </source>
</evidence>
<feature type="transmembrane region" description="Helical" evidence="7">
    <location>
        <begin position="134"/>
        <end position="157"/>
    </location>
</feature>
<protein>
    <recommendedName>
        <fullName evidence="7">TRAP transporter large permease protein</fullName>
    </recommendedName>
</protein>
<proteinExistence type="inferred from homology"/>
<comment type="caution">
    <text evidence="9">The sequence shown here is derived from an EMBL/GenBank/DDBJ whole genome shotgun (WGS) entry which is preliminary data.</text>
</comment>
<keyword evidence="5 7" id="KW-1133">Transmembrane helix</keyword>
<dbReference type="PANTHER" id="PTHR33362:SF2">
    <property type="entry name" value="TRAP TRANSPORTER LARGE PERMEASE PROTEIN"/>
    <property type="match status" value="1"/>
</dbReference>
<feature type="transmembrane region" description="Helical" evidence="7">
    <location>
        <begin position="354"/>
        <end position="383"/>
    </location>
</feature>
<keyword evidence="6 7" id="KW-0472">Membrane</keyword>
<dbReference type="PANTHER" id="PTHR33362">
    <property type="entry name" value="SIALIC ACID TRAP TRANSPORTER PERMEASE PROTEIN SIAT-RELATED"/>
    <property type="match status" value="1"/>
</dbReference>
<gene>
    <name evidence="9" type="ORF">HND93_23095</name>
</gene>
<comment type="function">
    <text evidence="7">Part of the tripartite ATP-independent periplasmic (TRAP) transport system.</text>
</comment>
<feature type="transmembrane region" description="Helical" evidence="7">
    <location>
        <begin position="94"/>
        <end position="122"/>
    </location>
</feature>
<evidence type="ECO:0000256" key="5">
    <source>
        <dbReference type="ARBA" id="ARBA00022989"/>
    </source>
</evidence>
<comment type="subunit">
    <text evidence="7">The complex comprises the extracytoplasmic solute receptor protein and the two transmembrane proteins.</text>
</comment>
<dbReference type="EMBL" id="JABFDB010000019">
    <property type="protein sequence ID" value="NYZ22608.1"/>
    <property type="molecule type" value="Genomic_DNA"/>
</dbReference>
<name>A0ABX2THN4_9PROT</name>
<feature type="transmembrane region" description="Helical" evidence="7">
    <location>
        <begin position="52"/>
        <end position="73"/>
    </location>
</feature>
<evidence type="ECO:0000256" key="7">
    <source>
        <dbReference type="RuleBase" id="RU369079"/>
    </source>
</evidence>
<evidence type="ECO:0000256" key="3">
    <source>
        <dbReference type="ARBA" id="ARBA00022519"/>
    </source>
</evidence>
<dbReference type="PIRSF" id="PIRSF006066">
    <property type="entry name" value="HI0050"/>
    <property type="match status" value="1"/>
</dbReference>
<reference evidence="9 10" key="1">
    <citation type="submission" date="2020-05" db="EMBL/GenBank/DDBJ databases">
        <title>Azospirillum oleiclasticum sp. nov, a nitrogen-fixing and heavy crude oil-emulsifying bacterium isolated from the crude oil of Yumen Oilfield.</title>
        <authorList>
            <person name="Wu D."/>
            <person name="Cai M."/>
            <person name="Zhang X."/>
        </authorList>
    </citation>
    <scope>NUCLEOTIDE SEQUENCE [LARGE SCALE GENOMIC DNA]</scope>
    <source>
        <strain evidence="9 10">ROY-1-1-2</strain>
    </source>
</reference>
<evidence type="ECO:0000313" key="9">
    <source>
        <dbReference type="EMBL" id="NYZ22608.1"/>
    </source>
</evidence>
<keyword evidence="7" id="KW-0813">Transport</keyword>
<keyword evidence="4 7" id="KW-0812">Transmembrane</keyword>
<feature type="transmembrane region" description="Helical" evidence="7">
    <location>
        <begin position="312"/>
        <end position="342"/>
    </location>
</feature>
<dbReference type="Proteomes" id="UP000584642">
    <property type="component" value="Unassembled WGS sequence"/>
</dbReference>
<dbReference type="RefSeq" id="WP_180284371.1">
    <property type="nucleotide sequence ID" value="NZ_JABFDB010000019.1"/>
</dbReference>
<feature type="domain" description="TRAP C4-dicarboxylate transport system permease DctM subunit" evidence="8">
    <location>
        <begin position="5"/>
        <end position="415"/>
    </location>
</feature>
<feature type="transmembrane region" description="Helical" evidence="7">
    <location>
        <begin position="202"/>
        <end position="226"/>
    </location>
</feature>
<comment type="similarity">
    <text evidence="7">Belongs to the TRAP transporter large permease family.</text>
</comment>
<feature type="transmembrane region" description="Helical" evidence="7">
    <location>
        <begin position="267"/>
        <end position="291"/>
    </location>
</feature>
<feature type="transmembrane region" description="Helical" evidence="7">
    <location>
        <begin position="7"/>
        <end position="32"/>
    </location>
</feature>
<feature type="transmembrane region" description="Helical" evidence="7">
    <location>
        <begin position="169"/>
        <end position="190"/>
    </location>
</feature>
<keyword evidence="10" id="KW-1185">Reference proteome</keyword>
<evidence type="ECO:0000313" key="10">
    <source>
        <dbReference type="Proteomes" id="UP000584642"/>
    </source>
</evidence>
<comment type="subcellular location">
    <subcellularLocation>
        <location evidence="1 7">Cell inner membrane</location>
        <topology evidence="1 7">Multi-pass membrane protein</topology>
    </subcellularLocation>
</comment>
<accession>A0ABX2THN4</accession>
<dbReference type="InterPro" id="IPR010656">
    <property type="entry name" value="DctM"/>
</dbReference>
<evidence type="ECO:0000259" key="8">
    <source>
        <dbReference type="Pfam" id="PF06808"/>
    </source>
</evidence>